<sequence length="161" mass="18149">MPDICCSGVPRGIINAILVKQFSLDDAISLTGGDNLTQTVIDNWYRLSEVAWYMACQRYRTQLQLTQDPVLLSAKTRSFMMINIVPACSWGNESVDSQQLWQRAYAELCPLLILLPAGVVKRIPLLFPQQVIDSSSANSSEFDPLLFIMAIQHARKYPDRI</sequence>
<name>A0A9J6PMK9_9GAMM</name>
<comment type="caution">
    <text evidence="1">The sequence shown here is derived from an EMBL/GenBank/DDBJ whole genome shotgun (WGS) entry which is preliminary data.</text>
</comment>
<dbReference type="EMBL" id="JAODIM010000039">
    <property type="protein sequence ID" value="MCU5777659.1"/>
    <property type="molecule type" value="Genomic_DNA"/>
</dbReference>
<keyword evidence="2" id="KW-1185">Reference proteome</keyword>
<dbReference type="AlphaFoldDB" id="A0A9J6PMK9"/>
<proteinExistence type="predicted"/>
<dbReference type="Proteomes" id="UP001064262">
    <property type="component" value="Unassembled WGS sequence"/>
</dbReference>
<reference evidence="1" key="1">
    <citation type="submission" date="2022-09" db="EMBL/GenBank/DDBJ databases">
        <title>Winslowiella arboricola sp. nov., isolated from bleeding cankers on broadleaf hosts.</title>
        <authorList>
            <person name="Brady C."/>
            <person name="Kaur S."/>
            <person name="Crampton B."/>
            <person name="Maddock D."/>
            <person name="Arnold D."/>
            <person name="Denman S."/>
        </authorList>
    </citation>
    <scope>NUCLEOTIDE SEQUENCE</scope>
    <source>
        <strain evidence="1">BAC 15a-03b</strain>
    </source>
</reference>
<evidence type="ECO:0000313" key="2">
    <source>
        <dbReference type="Proteomes" id="UP001064262"/>
    </source>
</evidence>
<protein>
    <submittedName>
        <fullName evidence="1">Uncharacterized protein</fullName>
    </submittedName>
</protein>
<evidence type="ECO:0000313" key="1">
    <source>
        <dbReference type="EMBL" id="MCU5777659.1"/>
    </source>
</evidence>
<gene>
    <name evidence="1" type="ORF">N5923_09155</name>
</gene>
<dbReference type="Pfam" id="PF09482">
    <property type="entry name" value="OrgA_MxiK"/>
    <property type="match status" value="1"/>
</dbReference>
<dbReference type="InterPro" id="IPR013388">
    <property type="entry name" value="T3SS_OrgA/MxiK"/>
</dbReference>
<organism evidence="1 2">
    <name type="scientific">Winslowiella arboricola</name>
    <dbReference type="NCBI Taxonomy" id="2978220"/>
    <lineage>
        <taxon>Bacteria</taxon>
        <taxon>Pseudomonadati</taxon>
        <taxon>Pseudomonadota</taxon>
        <taxon>Gammaproteobacteria</taxon>
        <taxon>Enterobacterales</taxon>
        <taxon>Erwiniaceae</taxon>
        <taxon>Winslowiella</taxon>
    </lineage>
</organism>
<accession>A0A9J6PMK9</accession>